<keyword evidence="3" id="KW-0812">Transmembrane</keyword>
<proteinExistence type="predicted"/>
<protein>
    <recommendedName>
        <fullName evidence="6">Leucine Rich Repeat family protein</fullName>
    </recommendedName>
</protein>
<dbReference type="PROSITE" id="PS51450">
    <property type="entry name" value="LRR"/>
    <property type="match status" value="1"/>
</dbReference>
<reference evidence="4" key="2">
    <citation type="journal article" date="2016" name="Mol. Ecol.">
        <title>Population genomics of the filarial nematode parasite Wuchereria bancrofti from mosquitoes.</title>
        <authorList>
            <person name="Small S.T."/>
            <person name="Reimer L.J."/>
            <person name="Tisch D.J."/>
            <person name="King C.L."/>
            <person name="Christensen B.M."/>
            <person name="Siba P.M."/>
            <person name="Kazura J.W."/>
            <person name="Serre D."/>
            <person name="Zimmerman P.A."/>
        </authorList>
    </citation>
    <scope>NUCLEOTIDE SEQUENCE</scope>
    <source>
        <strain evidence="4">pt0022</strain>
    </source>
</reference>
<dbReference type="InterPro" id="IPR001611">
    <property type="entry name" value="Leu-rich_rpt"/>
</dbReference>
<dbReference type="SMART" id="SM00369">
    <property type="entry name" value="LRR_TYP"/>
    <property type="match status" value="4"/>
</dbReference>
<reference evidence="5" key="3">
    <citation type="submission" date="2024-02" db="UniProtKB">
        <authorList>
            <consortium name="WormBaseParasite"/>
        </authorList>
    </citation>
    <scope>IDENTIFICATION</scope>
    <source>
        <strain evidence="5">pt0022</strain>
    </source>
</reference>
<evidence type="ECO:0000313" key="5">
    <source>
        <dbReference type="WBParaSite" id="mrna-Wban_08429"/>
    </source>
</evidence>
<dbReference type="PROSITE" id="PS51257">
    <property type="entry name" value="PROKAR_LIPOPROTEIN"/>
    <property type="match status" value="1"/>
</dbReference>
<dbReference type="PANTHER" id="PTHR24366">
    <property type="entry name" value="IG(IMMUNOGLOBULIN) AND LRR(LEUCINE RICH REPEAT) DOMAINS"/>
    <property type="match status" value="1"/>
</dbReference>
<evidence type="ECO:0000256" key="2">
    <source>
        <dbReference type="ARBA" id="ARBA00022737"/>
    </source>
</evidence>
<dbReference type="InterPro" id="IPR032675">
    <property type="entry name" value="LRR_dom_sf"/>
</dbReference>
<keyword evidence="1" id="KW-0433">Leucine-rich repeat</keyword>
<dbReference type="SUPFAM" id="SSF52058">
    <property type="entry name" value="L domain-like"/>
    <property type="match status" value="2"/>
</dbReference>
<reference evidence="4" key="1">
    <citation type="submission" date="2015-03" db="EMBL/GenBank/DDBJ databases">
        <title>Wuchereria bancrofti Genome Sequencing Papua New Guinea Strain.</title>
        <authorList>
            <person name="Small S.T."/>
            <person name="Serre D."/>
            <person name="Zimmerman P.A."/>
        </authorList>
    </citation>
    <scope>NUCLEOTIDE SEQUENCE [LARGE SCALE GENOMIC DNA]</scope>
    <source>
        <strain evidence="4">pt0022</strain>
    </source>
</reference>
<dbReference type="WBParaSite" id="mrna-Wban_08429">
    <property type="protein sequence ID" value="mrna-Wban_08429"/>
    <property type="gene ID" value="Wban_08429"/>
</dbReference>
<evidence type="ECO:0000313" key="4">
    <source>
        <dbReference type="Proteomes" id="UP000093561"/>
    </source>
</evidence>
<sequence length="633" mass="72840">MTKLLLLNFILQVPFLACVVTVSCTGYNILLRSVIAPHWAKTLYFHHMSMRHLPHFTHNENIKILRINFCGLTHIHSLSLASLPNLETLHLSDNRLTDLSSECFFELTKLRIINLARNLICDLNLISEMLPRSHILEQFSTDGNPVQISSVSTQFPLARQLHLSDANIETINDSTIIFLPSIGCDVSETLRRSMRISNRQWFILRSLDLLSQEELSIHPSLLPLISNVSVLNFKTTKLSDSFPDWLQISSRVRHLSMPFTVLPNANYSWEWCGQYLEWLDISYLNLRTLIIPRHCKIRYLKANNNHLDKVFIRANSLEALFLERNNLSFWIVPPLGTTFNHMLTLSLSFNRIPYLPKNALSFPTTGMQIRSINMSHNKLSRFVHPILPSLLLLDLSNNSLEGLDSYLLAGLPLLQHFYLKSSVGLFSKCSRISQCWIMSLNQLGNLIDLDISDCNLEWQPDLSNFQTMRKFDLSRNRLSSLDGALLPRNLYYLDVSENLIHYLFNDTCMKNSELREMDISRNPLICHCTLLQIIQWISNDTYSTSTNDLYYCFSGSWQYPLRNYLDSATACLSTNSVWFPVMFTIICCILAISIFLALFIFVANNNRMSHCGKYLSFAYKPLRTSDTSLAVQI</sequence>
<dbReference type="Proteomes" id="UP000093561">
    <property type="component" value="Unassembled WGS sequence"/>
</dbReference>
<name>A0AAF5PZV3_WUCBA</name>
<dbReference type="Pfam" id="PF13855">
    <property type="entry name" value="LRR_8"/>
    <property type="match status" value="2"/>
</dbReference>
<keyword evidence="3" id="KW-1133">Transmembrane helix</keyword>
<evidence type="ECO:0000256" key="1">
    <source>
        <dbReference type="ARBA" id="ARBA00022614"/>
    </source>
</evidence>
<evidence type="ECO:0008006" key="6">
    <source>
        <dbReference type="Google" id="ProtNLM"/>
    </source>
</evidence>
<organism evidence="4 5">
    <name type="scientific">Wuchereria bancrofti</name>
    <dbReference type="NCBI Taxonomy" id="6293"/>
    <lineage>
        <taxon>Eukaryota</taxon>
        <taxon>Metazoa</taxon>
        <taxon>Ecdysozoa</taxon>
        <taxon>Nematoda</taxon>
        <taxon>Chromadorea</taxon>
        <taxon>Rhabditida</taxon>
        <taxon>Spirurina</taxon>
        <taxon>Spiruromorpha</taxon>
        <taxon>Filarioidea</taxon>
        <taxon>Onchocercidae</taxon>
        <taxon>Wuchereria</taxon>
    </lineage>
</organism>
<dbReference type="Gene3D" id="3.80.10.10">
    <property type="entry name" value="Ribonuclease Inhibitor"/>
    <property type="match status" value="3"/>
</dbReference>
<dbReference type="PANTHER" id="PTHR24366:SF96">
    <property type="entry name" value="LEUCINE RICH REPEAT CONTAINING 53"/>
    <property type="match status" value="1"/>
</dbReference>
<dbReference type="PRINTS" id="PR00019">
    <property type="entry name" value="LEURICHRPT"/>
</dbReference>
<keyword evidence="3" id="KW-0472">Membrane</keyword>
<dbReference type="AlphaFoldDB" id="A0AAF5PZV3"/>
<accession>A0AAF5PZV3</accession>
<dbReference type="InterPro" id="IPR003591">
    <property type="entry name" value="Leu-rich_rpt_typical-subtyp"/>
</dbReference>
<evidence type="ECO:0000256" key="3">
    <source>
        <dbReference type="SAM" id="Phobius"/>
    </source>
</evidence>
<feature type="transmembrane region" description="Helical" evidence="3">
    <location>
        <begin position="577"/>
        <end position="603"/>
    </location>
</feature>
<keyword evidence="2" id="KW-0677">Repeat</keyword>